<proteinExistence type="predicted"/>
<dbReference type="EnsemblPlants" id="OBART01G28090.1">
    <property type="protein sequence ID" value="OBART01G28090.1"/>
    <property type="gene ID" value="OBART01G28090"/>
</dbReference>
<reference evidence="2" key="1">
    <citation type="journal article" date="2009" name="Rice">
        <title>De Novo Next Generation Sequencing of Plant Genomes.</title>
        <authorList>
            <person name="Rounsley S."/>
            <person name="Marri P.R."/>
            <person name="Yu Y."/>
            <person name="He R."/>
            <person name="Sisneros N."/>
            <person name="Goicoechea J.L."/>
            <person name="Lee S.J."/>
            <person name="Angelova A."/>
            <person name="Kudrna D."/>
            <person name="Luo M."/>
            <person name="Affourtit J."/>
            <person name="Desany B."/>
            <person name="Knight J."/>
            <person name="Niazi F."/>
            <person name="Egholm M."/>
            <person name="Wing R.A."/>
        </authorList>
    </citation>
    <scope>NUCLEOTIDE SEQUENCE [LARGE SCALE GENOMIC DNA]</scope>
    <source>
        <strain evidence="2">cv. IRGC 105608</strain>
    </source>
</reference>
<dbReference type="PaxDb" id="65489-OBART01G28090.1"/>
<dbReference type="Proteomes" id="UP000026960">
    <property type="component" value="Chromosome 1"/>
</dbReference>
<evidence type="ECO:0000256" key="1">
    <source>
        <dbReference type="SAM" id="MobiDB-lite"/>
    </source>
</evidence>
<evidence type="ECO:0000313" key="3">
    <source>
        <dbReference type="Proteomes" id="UP000026960"/>
    </source>
</evidence>
<organism evidence="2">
    <name type="scientific">Oryza barthii</name>
    <dbReference type="NCBI Taxonomy" id="65489"/>
    <lineage>
        <taxon>Eukaryota</taxon>
        <taxon>Viridiplantae</taxon>
        <taxon>Streptophyta</taxon>
        <taxon>Embryophyta</taxon>
        <taxon>Tracheophyta</taxon>
        <taxon>Spermatophyta</taxon>
        <taxon>Magnoliopsida</taxon>
        <taxon>Liliopsida</taxon>
        <taxon>Poales</taxon>
        <taxon>Poaceae</taxon>
        <taxon>BOP clade</taxon>
        <taxon>Oryzoideae</taxon>
        <taxon>Oryzeae</taxon>
        <taxon>Oryzinae</taxon>
        <taxon>Oryza</taxon>
    </lineage>
</organism>
<accession>A0A0D3ET19</accession>
<dbReference type="AlphaFoldDB" id="A0A0D3ET19"/>
<feature type="region of interest" description="Disordered" evidence="1">
    <location>
        <begin position="1"/>
        <end position="79"/>
    </location>
</feature>
<dbReference type="HOGENOM" id="CLU_178805_0_0_1"/>
<evidence type="ECO:0000313" key="2">
    <source>
        <dbReference type="EnsemblPlants" id="OBART01G28090.1"/>
    </source>
</evidence>
<feature type="compositionally biased region" description="Basic and acidic residues" evidence="1">
    <location>
        <begin position="9"/>
        <end position="27"/>
    </location>
</feature>
<reference evidence="2" key="2">
    <citation type="submission" date="2015-03" db="UniProtKB">
        <authorList>
            <consortium name="EnsemblPlants"/>
        </authorList>
    </citation>
    <scope>IDENTIFICATION</scope>
</reference>
<protein>
    <submittedName>
        <fullName evidence="2">Uncharacterized protein</fullName>
    </submittedName>
</protein>
<keyword evidence="3" id="KW-1185">Reference proteome</keyword>
<dbReference type="Gramene" id="OBART01G28090.1">
    <property type="protein sequence ID" value="OBART01G28090.1"/>
    <property type="gene ID" value="OBART01G28090"/>
</dbReference>
<sequence>MRRVPPLRGSHEEGAAIVPEKKVMPSRRERRPPGKGLAGGGWCEAPRLRRRPPWEGAAAKASVSKGRTPPAGERTPPGG</sequence>
<name>A0A0D3ET19_9ORYZ</name>